<feature type="non-terminal residue" evidence="1">
    <location>
        <position position="1"/>
    </location>
</feature>
<accession>A0ABN7WD25</accession>
<protein>
    <submittedName>
        <fullName evidence="1">31871_t:CDS:1</fullName>
    </submittedName>
</protein>
<organism evidence="1 2">
    <name type="scientific">Gigaspora margarita</name>
    <dbReference type="NCBI Taxonomy" id="4874"/>
    <lineage>
        <taxon>Eukaryota</taxon>
        <taxon>Fungi</taxon>
        <taxon>Fungi incertae sedis</taxon>
        <taxon>Mucoromycota</taxon>
        <taxon>Glomeromycotina</taxon>
        <taxon>Glomeromycetes</taxon>
        <taxon>Diversisporales</taxon>
        <taxon>Gigasporaceae</taxon>
        <taxon>Gigaspora</taxon>
    </lineage>
</organism>
<evidence type="ECO:0000313" key="1">
    <source>
        <dbReference type="EMBL" id="CAG8827862.1"/>
    </source>
</evidence>
<dbReference type="Proteomes" id="UP000789901">
    <property type="component" value="Unassembled WGS sequence"/>
</dbReference>
<proteinExistence type="predicted"/>
<reference evidence="1 2" key="1">
    <citation type="submission" date="2021-06" db="EMBL/GenBank/DDBJ databases">
        <authorList>
            <person name="Kallberg Y."/>
            <person name="Tangrot J."/>
            <person name="Rosling A."/>
        </authorList>
    </citation>
    <scope>NUCLEOTIDE SEQUENCE [LARGE SCALE GENOMIC DNA]</scope>
    <source>
        <strain evidence="1 2">120-4 pot B 10/14</strain>
    </source>
</reference>
<keyword evidence="2" id="KW-1185">Reference proteome</keyword>
<comment type="caution">
    <text evidence="1">The sequence shown here is derived from an EMBL/GenBank/DDBJ whole genome shotgun (WGS) entry which is preliminary data.</text>
</comment>
<gene>
    <name evidence="1" type="ORF">GMARGA_LOCUS29538</name>
</gene>
<evidence type="ECO:0000313" key="2">
    <source>
        <dbReference type="Proteomes" id="UP000789901"/>
    </source>
</evidence>
<name>A0ABN7WD25_GIGMA</name>
<dbReference type="EMBL" id="CAJVQB010039918">
    <property type="protein sequence ID" value="CAG8827862.1"/>
    <property type="molecule type" value="Genomic_DNA"/>
</dbReference>
<sequence>VHLIEMVEELNKLVAEEEIDDEEVPQVKTVKHMLQNEKNLIKFN</sequence>